<evidence type="ECO:0000256" key="1">
    <source>
        <dbReference type="ARBA" id="ARBA00004141"/>
    </source>
</evidence>
<feature type="transmembrane region" description="Helical" evidence="5">
    <location>
        <begin position="346"/>
        <end position="364"/>
    </location>
</feature>
<keyword evidence="2 5" id="KW-0812">Transmembrane</keyword>
<dbReference type="InterPro" id="IPR007016">
    <property type="entry name" value="O-antigen_ligase-rel_domated"/>
</dbReference>
<feature type="transmembrane region" description="Helical" evidence="5">
    <location>
        <begin position="57"/>
        <end position="79"/>
    </location>
</feature>
<feature type="transmembrane region" description="Helical" evidence="5">
    <location>
        <begin position="91"/>
        <end position="112"/>
    </location>
</feature>
<dbReference type="EMBL" id="JANQDH010000043">
    <property type="protein sequence ID" value="MDH6060124.1"/>
    <property type="molecule type" value="Genomic_DNA"/>
</dbReference>
<feature type="transmembrane region" description="Helical" evidence="5">
    <location>
        <begin position="214"/>
        <end position="233"/>
    </location>
</feature>
<comment type="caution">
    <text evidence="7">The sequence shown here is derived from an EMBL/GenBank/DDBJ whole genome shotgun (WGS) entry which is preliminary data.</text>
</comment>
<keyword evidence="8" id="KW-1185">Reference proteome</keyword>
<dbReference type="AlphaFoldDB" id="A0AA43GR68"/>
<keyword evidence="7" id="KW-0436">Ligase</keyword>
<dbReference type="Proteomes" id="UP001159387">
    <property type="component" value="Unassembled WGS sequence"/>
</dbReference>
<evidence type="ECO:0000256" key="4">
    <source>
        <dbReference type="ARBA" id="ARBA00023136"/>
    </source>
</evidence>
<feature type="transmembrane region" description="Helical" evidence="5">
    <location>
        <begin position="124"/>
        <end position="140"/>
    </location>
</feature>
<evidence type="ECO:0000313" key="8">
    <source>
        <dbReference type="Proteomes" id="UP001159387"/>
    </source>
</evidence>
<feature type="transmembrane region" description="Helical" evidence="5">
    <location>
        <begin position="28"/>
        <end position="48"/>
    </location>
</feature>
<evidence type="ECO:0000256" key="3">
    <source>
        <dbReference type="ARBA" id="ARBA00022989"/>
    </source>
</evidence>
<feature type="domain" description="O-antigen ligase-related" evidence="6">
    <location>
        <begin position="179"/>
        <end position="321"/>
    </location>
</feature>
<feature type="transmembrane region" description="Helical" evidence="5">
    <location>
        <begin position="146"/>
        <end position="166"/>
    </location>
</feature>
<feature type="transmembrane region" description="Helical" evidence="5">
    <location>
        <begin position="178"/>
        <end position="202"/>
    </location>
</feature>
<accession>A0AA43GR68</accession>
<dbReference type="Pfam" id="PF04932">
    <property type="entry name" value="Wzy_C"/>
    <property type="match status" value="1"/>
</dbReference>
<dbReference type="PANTHER" id="PTHR37422">
    <property type="entry name" value="TEICHURONIC ACID BIOSYNTHESIS PROTEIN TUAE"/>
    <property type="match status" value="1"/>
</dbReference>
<keyword evidence="3 5" id="KW-1133">Transmembrane helix</keyword>
<evidence type="ECO:0000259" key="6">
    <source>
        <dbReference type="Pfam" id="PF04932"/>
    </source>
</evidence>
<sequence length="416" mass="45869">MKVYNNVLSVTLLLCGLTDFIRKFNVGGITALGLLTIVLALGSWCCVFTRYHKLPKIVLVASGLVLFIICAVLNWLWYYASLPAMNVIQNLSVYLAFPGMILLSIIQSYRILVIPEYISKTLPIAIKISVCLYALSVLIYRPGTGLIMAARSFALFAIVGCAWFMASWRYGLPGGWKWLALTILTIAFSFSRSALIIVILLFPISQFSCKTLKGWLRMGLTIAIIIIVSYLAFTYVEPIRSRFTDTGDNATVGGVQINTSGRNAAWPIAYASAWESPWIGKGPGSVGTVLVKSVGSAFSHPHNDYLRIFHDYGLIGLTLWLMGYGQLMSKTWQNWQWAERNDRDSVHIHLAAFLSLIGIALAMITDNVIVYIFVMAPLGILVGASLGSGNRRQKEIKSAQRIAILSNSSAQLVVKP</sequence>
<protein>
    <submittedName>
        <fullName evidence="7">O-antigen ligase family protein</fullName>
    </submittedName>
</protein>
<dbReference type="GO" id="GO:0016020">
    <property type="term" value="C:membrane"/>
    <property type="evidence" value="ECO:0007669"/>
    <property type="project" value="UniProtKB-SubCell"/>
</dbReference>
<evidence type="ECO:0000256" key="2">
    <source>
        <dbReference type="ARBA" id="ARBA00022692"/>
    </source>
</evidence>
<dbReference type="GO" id="GO:0016874">
    <property type="term" value="F:ligase activity"/>
    <property type="evidence" value="ECO:0007669"/>
    <property type="project" value="UniProtKB-KW"/>
</dbReference>
<organism evidence="7 8">
    <name type="scientific">Chrysosporum bergii ANA360D</name>
    <dbReference type="NCBI Taxonomy" id="617107"/>
    <lineage>
        <taxon>Bacteria</taxon>
        <taxon>Bacillati</taxon>
        <taxon>Cyanobacteriota</taxon>
        <taxon>Cyanophyceae</taxon>
        <taxon>Nostocales</taxon>
        <taxon>Nodulariaceae</taxon>
        <taxon>Chrysosporum</taxon>
    </lineage>
</organism>
<evidence type="ECO:0000313" key="7">
    <source>
        <dbReference type="EMBL" id="MDH6060124.1"/>
    </source>
</evidence>
<dbReference type="PANTHER" id="PTHR37422:SF13">
    <property type="entry name" value="LIPOPOLYSACCHARIDE BIOSYNTHESIS PROTEIN PA4999-RELATED"/>
    <property type="match status" value="1"/>
</dbReference>
<reference evidence="7 8" key="1">
    <citation type="journal article" date="2023" name="J. Phycol.">
        <title>Chrysosporum ovalisporum is synonymous with the true-branching cyanobacterium Umezakia natans (Nostocales/Aphanizomenonaceae).</title>
        <authorList>
            <person name="McGregor G.B."/>
            <person name="Sendall B.C."/>
            <person name="Niiyama Y."/>
            <person name="Tuji A."/>
            <person name="Willis A."/>
        </authorList>
    </citation>
    <scope>NUCLEOTIDE SEQUENCE [LARGE SCALE GENOMIC DNA]</scope>
    <source>
        <strain evidence="7 8">ANA360D</strain>
    </source>
</reference>
<evidence type="ECO:0000256" key="5">
    <source>
        <dbReference type="SAM" id="Phobius"/>
    </source>
</evidence>
<dbReference type="InterPro" id="IPR051533">
    <property type="entry name" value="WaaL-like"/>
</dbReference>
<comment type="subcellular location">
    <subcellularLocation>
        <location evidence="1">Membrane</location>
        <topology evidence="1">Multi-pass membrane protein</topology>
    </subcellularLocation>
</comment>
<dbReference type="RefSeq" id="WP_280654136.1">
    <property type="nucleotide sequence ID" value="NZ_JANQDH010000043.1"/>
</dbReference>
<feature type="transmembrane region" description="Helical" evidence="5">
    <location>
        <begin position="370"/>
        <end position="388"/>
    </location>
</feature>
<proteinExistence type="predicted"/>
<keyword evidence="4 5" id="KW-0472">Membrane</keyword>
<gene>
    <name evidence="7" type="ORF">NWP17_06675</name>
</gene>
<name>A0AA43GR68_9CYAN</name>